<dbReference type="InterPro" id="IPR008827">
    <property type="entry name" value="SYCP1"/>
</dbReference>
<dbReference type="GO" id="GO:0001673">
    <property type="term" value="C:male germ cell nucleus"/>
    <property type="evidence" value="ECO:0007669"/>
    <property type="project" value="TreeGrafter"/>
</dbReference>
<dbReference type="PANTHER" id="PTHR46918">
    <property type="entry name" value="SYNAPTONEMAL COMPLEX PROTEIN 1"/>
    <property type="match status" value="1"/>
</dbReference>
<keyword evidence="4" id="KW-1185">Reference proteome</keyword>
<dbReference type="Proteomes" id="UP000507470">
    <property type="component" value="Unassembled WGS sequence"/>
</dbReference>
<feature type="compositionally biased region" description="Polar residues" evidence="2">
    <location>
        <begin position="16"/>
        <end position="25"/>
    </location>
</feature>
<proteinExistence type="predicted"/>
<dbReference type="GO" id="GO:0051878">
    <property type="term" value="P:lateral element assembly"/>
    <property type="evidence" value="ECO:0007669"/>
    <property type="project" value="TreeGrafter"/>
</dbReference>
<sequence>MMQAQREKQPFFKPLSNLSTNEMTSPSSLYESAVRQKTNQTTFHINRQKENESTKQDQSVGTEKLSSLHAKLHQEADRIRKWKVQTEIEIRQKDKKIQEATQTVESLRKSVLELQLQNESLSLKLQEEMGSREDIMQRINATRDMCNLLKEHGARTEERLLKCETERTVLKGLEKDHLKQFEGLSRQFSELEITAKENHDHLTNLLNVERQEKVSMEKEMKGNIAIAEQKLNHLENQCEEKDIEIRDVRADLRKNEEKMHEIMCHLEDCRSKLTTLQEDFNKKESLLCDSDDELTRTKKHCSILEIQIKELTESLEKIQKEKELLEKEYKESENTLNTQIDCFTTELEVCNMELKTEKERVISLRDQLEKALNSIEDIKSAKDLVIMEKSEMECQLNSVIQQKDQLETEREENLKTMSEMNSAIEEIKCNLHKHKEKLNLELATSDDLRNQIDILDMEKRKMNDDIKNFVQEVASKNLQSDIAEQKTGSSCLNDEVAKMSQLLQEEKFMYFYSLNREKLEDLYIQQRHLGDELQCLQQELLDKDKELNSKHKDLEKSSKLVKKLETKLEECTNSEEQLRFEIQDLKANLEIKISEIENLNENREEQDKVLNDELEHKARETNALDTKIKNLKENVSIKTKQVKELEKEMRTLKSKLTSQTKDTENQQKQIEELNEELRNINQEKQDLETQNNELRCHANEEKKAADEARKEEKQMKKLSEKAFKDKEETVQNENQKIVAEKEKEIGEMRILVEQSESRSKMETNDVISDLNNKMQDLSKKLSSTEGEKVFADKKVTKLERKVKKYENDISKMETKIKSLQEIVDVIKSKKTENVGVQVELEIQNSKLPVTSPSRKRTDNVMKQTPKERTDFNKSTTPNIRVAPKTPQLNHIKMDVKTPSEVPCTPVLFKTPTAQTPLSALRTPQRSILKNTDRNSAVKKRRVAFESDGSESDCSSSSELMEVEIGEVDFRYKAGQKNLPLHVRPSPKIKTPEIRGVGSDDDDMIDKSRIPLQRKPRGPPVPKTPKQEARVNLSLNPENKENVNQKFDIAEKTMVVPRTPNIRKTPSKPPGKFFKSSPKDRPSHKAKHKEETWFDIDSVFGFED</sequence>
<feature type="coiled-coil region" evidence="1">
    <location>
        <begin position="83"/>
        <end position="124"/>
    </location>
</feature>
<dbReference type="OrthoDB" id="10064612at2759"/>
<dbReference type="PANTHER" id="PTHR46918:SF1">
    <property type="entry name" value="SYNAPTONEMAL COMPLEX PROTEIN 1"/>
    <property type="match status" value="1"/>
</dbReference>
<dbReference type="GO" id="GO:0003690">
    <property type="term" value="F:double-stranded DNA binding"/>
    <property type="evidence" value="ECO:0007669"/>
    <property type="project" value="TreeGrafter"/>
</dbReference>
<evidence type="ECO:0000256" key="2">
    <source>
        <dbReference type="SAM" id="MobiDB-lite"/>
    </source>
</evidence>
<keyword evidence="1" id="KW-0175">Coiled coil</keyword>
<gene>
    <name evidence="3" type="ORF">MCOR_58500</name>
</gene>
<feature type="region of interest" description="Disordered" evidence="2">
    <location>
        <begin position="1057"/>
        <end position="1088"/>
    </location>
</feature>
<evidence type="ECO:0000313" key="3">
    <source>
        <dbReference type="EMBL" id="CAC5426828.1"/>
    </source>
</evidence>
<feature type="region of interest" description="Disordered" evidence="2">
    <location>
        <begin position="982"/>
        <end position="1041"/>
    </location>
</feature>
<feature type="coiled-coil region" evidence="1">
    <location>
        <begin position="217"/>
        <end position="258"/>
    </location>
</feature>
<protein>
    <submittedName>
        <fullName evidence="3">SYCP1</fullName>
    </submittedName>
</protein>
<feature type="compositionally biased region" description="Basic and acidic residues" evidence="2">
    <location>
        <begin position="1076"/>
        <end position="1088"/>
    </location>
</feature>
<organism evidence="3 4">
    <name type="scientific">Mytilus coruscus</name>
    <name type="common">Sea mussel</name>
    <dbReference type="NCBI Taxonomy" id="42192"/>
    <lineage>
        <taxon>Eukaryota</taxon>
        <taxon>Metazoa</taxon>
        <taxon>Spiralia</taxon>
        <taxon>Lophotrochozoa</taxon>
        <taxon>Mollusca</taxon>
        <taxon>Bivalvia</taxon>
        <taxon>Autobranchia</taxon>
        <taxon>Pteriomorphia</taxon>
        <taxon>Mytilida</taxon>
        <taxon>Mytiloidea</taxon>
        <taxon>Mytilidae</taxon>
        <taxon>Mytilinae</taxon>
        <taxon>Mytilus</taxon>
    </lineage>
</organism>
<dbReference type="AlphaFoldDB" id="A0A6J8F1J3"/>
<reference evidence="3 4" key="1">
    <citation type="submission" date="2020-06" db="EMBL/GenBank/DDBJ databases">
        <authorList>
            <person name="Li R."/>
            <person name="Bekaert M."/>
        </authorList>
    </citation>
    <scope>NUCLEOTIDE SEQUENCE [LARGE SCALE GENOMIC DNA]</scope>
    <source>
        <strain evidence="4">wild</strain>
    </source>
</reference>
<dbReference type="GO" id="GO:0051026">
    <property type="term" value="P:chiasma assembly"/>
    <property type="evidence" value="ECO:0007669"/>
    <property type="project" value="TreeGrafter"/>
</dbReference>
<evidence type="ECO:0000256" key="1">
    <source>
        <dbReference type="SAM" id="Coils"/>
    </source>
</evidence>
<dbReference type="GO" id="GO:0000801">
    <property type="term" value="C:central element"/>
    <property type="evidence" value="ECO:0007669"/>
    <property type="project" value="TreeGrafter"/>
</dbReference>
<feature type="region of interest" description="Disordered" evidence="2">
    <location>
        <begin position="700"/>
        <end position="728"/>
    </location>
</feature>
<dbReference type="GO" id="GO:0000802">
    <property type="term" value="C:transverse filament"/>
    <property type="evidence" value="ECO:0007669"/>
    <property type="project" value="TreeGrafter"/>
</dbReference>
<name>A0A6J8F1J3_MYTCO</name>
<dbReference type="EMBL" id="CACVKT020010478">
    <property type="protein sequence ID" value="CAC5426828.1"/>
    <property type="molecule type" value="Genomic_DNA"/>
</dbReference>
<feature type="compositionally biased region" description="Basic and acidic residues" evidence="2">
    <location>
        <begin position="1"/>
        <end position="10"/>
    </location>
</feature>
<evidence type="ECO:0000313" key="4">
    <source>
        <dbReference type="Proteomes" id="UP000507470"/>
    </source>
</evidence>
<dbReference type="Pfam" id="PF05483">
    <property type="entry name" value="SCP-1"/>
    <property type="match status" value="1"/>
</dbReference>
<feature type="coiled-coil region" evidence="1">
    <location>
        <begin position="301"/>
        <end position="465"/>
    </location>
</feature>
<dbReference type="GO" id="GO:0000711">
    <property type="term" value="P:meiotic DNA repair synthesis"/>
    <property type="evidence" value="ECO:0007669"/>
    <property type="project" value="TreeGrafter"/>
</dbReference>
<feature type="region of interest" description="Disordered" evidence="2">
    <location>
        <begin position="1"/>
        <end position="25"/>
    </location>
</feature>
<accession>A0A6J8F1J3</accession>